<evidence type="ECO:0000313" key="3">
    <source>
        <dbReference type="EMBL" id="HJE96861.1"/>
    </source>
</evidence>
<dbReference type="PANTHER" id="PTHR43180">
    <property type="entry name" value="3-OXOACYL-(ACYL-CARRIER-PROTEIN) REDUCTASE (AFU_ORTHOLOGUE AFUA_6G11210)"/>
    <property type="match status" value="1"/>
</dbReference>
<proteinExistence type="inferred from homology"/>
<evidence type="ECO:0000256" key="2">
    <source>
        <dbReference type="ARBA" id="ARBA00023002"/>
    </source>
</evidence>
<dbReference type="GO" id="GO:0016491">
    <property type="term" value="F:oxidoreductase activity"/>
    <property type="evidence" value="ECO:0007669"/>
    <property type="project" value="UniProtKB-KW"/>
</dbReference>
<dbReference type="InterPro" id="IPR002347">
    <property type="entry name" value="SDR_fam"/>
</dbReference>
<reference evidence="3" key="1">
    <citation type="journal article" date="2021" name="PeerJ">
        <title>Extensive microbial diversity within the chicken gut microbiome revealed by metagenomics and culture.</title>
        <authorList>
            <person name="Gilroy R."/>
            <person name="Ravi A."/>
            <person name="Getino M."/>
            <person name="Pursley I."/>
            <person name="Horton D.L."/>
            <person name="Alikhan N.F."/>
            <person name="Baker D."/>
            <person name="Gharbi K."/>
            <person name="Hall N."/>
            <person name="Watson M."/>
            <person name="Adriaenssens E.M."/>
            <person name="Foster-Nyarko E."/>
            <person name="Jarju S."/>
            <person name="Secka A."/>
            <person name="Antonio M."/>
            <person name="Oren A."/>
            <person name="Chaudhuri R.R."/>
            <person name="La Ragione R."/>
            <person name="Hildebrand F."/>
            <person name="Pallen M.J."/>
        </authorList>
    </citation>
    <scope>NUCLEOTIDE SEQUENCE</scope>
    <source>
        <strain evidence="3">CHK174-6876</strain>
    </source>
</reference>
<protein>
    <submittedName>
        <fullName evidence="3">SDR family oxidoreductase</fullName>
    </submittedName>
</protein>
<dbReference type="AlphaFoldDB" id="A0A921K0S7"/>
<dbReference type="PRINTS" id="PR00080">
    <property type="entry name" value="SDRFAMILY"/>
</dbReference>
<dbReference type="InterPro" id="IPR020904">
    <property type="entry name" value="Sc_DH/Rdtase_CS"/>
</dbReference>
<accession>A0A921K0S7</accession>
<dbReference type="GO" id="GO:0008206">
    <property type="term" value="P:bile acid metabolic process"/>
    <property type="evidence" value="ECO:0007669"/>
    <property type="project" value="UniProtKB-ARBA"/>
</dbReference>
<dbReference type="FunFam" id="3.40.50.720:FF:000084">
    <property type="entry name" value="Short-chain dehydrogenase reductase"/>
    <property type="match status" value="1"/>
</dbReference>
<dbReference type="PANTHER" id="PTHR43180:SF66">
    <property type="entry name" value="SHORT-CHAIN DEHYDROGENASE_REDUCTASE FAMILY PROTEIN"/>
    <property type="match status" value="1"/>
</dbReference>
<dbReference type="RefSeq" id="WP_270334666.1">
    <property type="nucleotide sequence ID" value="NZ_CP113926.1"/>
</dbReference>
<evidence type="ECO:0000256" key="1">
    <source>
        <dbReference type="ARBA" id="ARBA00006484"/>
    </source>
</evidence>
<evidence type="ECO:0000313" key="4">
    <source>
        <dbReference type="Proteomes" id="UP000707535"/>
    </source>
</evidence>
<dbReference type="EMBL" id="DYXG01000037">
    <property type="protein sequence ID" value="HJE96861.1"/>
    <property type="molecule type" value="Genomic_DNA"/>
</dbReference>
<reference evidence="3" key="2">
    <citation type="submission" date="2021-09" db="EMBL/GenBank/DDBJ databases">
        <authorList>
            <person name="Gilroy R."/>
        </authorList>
    </citation>
    <scope>NUCLEOTIDE SEQUENCE</scope>
    <source>
        <strain evidence="3">CHK174-6876</strain>
    </source>
</reference>
<dbReference type="Gene3D" id="3.40.50.720">
    <property type="entry name" value="NAD(P)-binding Rossmann-like Domain"/>
    <property type="match status" value="1"/>
</dbReference>
<dbReference type="Proteomes" id="UP000707535">
    <property type="component" value="Unassembled WGS sequence"/>
</dbReference>
<comment type="similarity">
    <text evidence="1">Belongs to the short-chain dehydrogenases/reductases (SDR) family.</text>
</comment>
<dbReference type="Pfam" id="PF13561">
    <property type="entry name" value="adh_short_C2"/>
    <property type="match status" value="1"/>
</dbReference>
<dbReference type="SUPFAM" id="SSF51735">
    <property type="entry name" value="NAD(P)-binding Rossmann-fold domains"/>
    <property type="match status" value="1"/>
</dbReference>
<sequence length="251" mass="26151">MTKQLEGKVAIVTGAASGMGKAITELFTSEGAKVIAADLNFEGVKAVTDSIGPVAYPVEVNVAKQADIDKMFATAKEQFDKVDIVVNNAGIMDNMAPLGNMDDATWERVMSINVNSVMMSTRAALKEFLPQKSGVILNTASMGGQHGGVAGAAYVASKHAVVGLTKNTAYMYEAEGIRCNAIAPGGINTNIGSSMKNVDKFGADRQAQGLKLMYKPGEASDIANTALFLVSDAAQYVNGAIVPVDGGMTAY</sequence>
<dbReference type="InterPro" id="IPR036291">
    <property type="entry name" value="NAD(P)-bd_dom_sf"/>
</dbReference>
<keyword evidence="2" id="KW-0560">Oxidoreductase</keyword>
<organism evidence="3 4">
    <name type="scientific">Ligilactobacillus acidipiscis</name>
    <dbReference type="NCBI Taxonomy" id="89059"/>
    <lineage>
        <taxon>Bacteria</taxon>
        <taxon>Bacillati</taxon>
        <taxon>Bacillota</taxon>
        <taxon>Bacilli</taxon>
        <taxon>Lactobacillales</taxon>
        <taxon>Lactobacillaceae</taxon>
        <taxon>Ligilactobacillus</taxon>
    </lineage>
</organism>
<dbReference type="CDD" id="cd05233">
    <property type="entry name" value="SDR_c"/>
    <property type="match status" value="1"/>
</dbReference>
<name>A0A921K0S7_9LACO</name>
<comment type="caution">
    <text evidence="3">The sequence shown here is derived from an EMBL/GenBank/DDBJ whole genome shotgun (WGS) entry which is preliminary data.</text>
</comment>
<dbReference type="PRINTS" id="PR00081">
    <property type="entry name" value="GDHRDH"/>
</dbReference>
<dbReference type="PROSITE" id="PS00061">
    <property type="entry name" value="ADH_SHORT"/>
    <property type="match status" value="1"/>
</dbReference>
<gene>
    <name evidence="3" type="ORF">K8V00_04500</name>
</gene>